<evidence type="ECO:0000256" key="7">
    <source>
        <dbReference type="ARBA" id="ARBA00023136"/>
    </source>
</evidence>
<dbReference type="GO" id="GO:0005886">
    <property type="term" value="C:plasma membrane"/>
    <property type="evidence" value="ECO:0007669"/>
    <property type="project" value="UniProtKB-SubCell"/>
</dbReference>
<organism evidence="11 12">
    <name type="scientific">Caenorhabditis auriculariae</name>
    <dbReference type="NCBI Taxonomy" id="2777116"/>
    <lineage>
        <taxon>Eukaryota</taxon>
        <taxon>Metazoa</taxon>
        <taxon>Ecdysozoa</taxon>
        <taxon>Nematoda</taxon>
        <taxon>Chromadorea</taxon>
        <taxon>Rhabditida</taxon>
        <taxon>Rhabditina</taxon>
        <taxon>Rhabditomorpha</taxon>
        <taxon>Rhabditoidea</taxon>
        <taxon>Rhabditidae</taxon>
        <taxon>Peloderinae</taxon>
        <taxon>Caenorhabditis</taxon>
    </lineage>
</organism>
<dbReference type="InterPro" id="IPR051962">
    <property type="entry name" value="Cuticlin"/>
</dbReference>
<dbReference type="GO" id="GO:0042302">
    <property type="term" value="F:structural constituent of cuticle"/>
    <property type="evidence" value="ECO:0007669"/>
    <property type="project" value="UniProtKB-KW"/>
</dbReference>
<keyword evidence="3" id="KW-1003">Cell membrane</keyword>
<accession>A0A8S1H0S8</accession>
<dbReference type="InterPro" id="IPR056953">
    <property type="entry name" value="CUT_N"/>
</dbReference>
<dbReference type="SMART" id="SM00241">
    <property type="entry name" value="ZP"/>
    <property type="match status" value="1"/>
</dbReference>
<sequence length="400" mass="44314">MVNCAILLFLFNVYIVFADTIDNGLIGEPYVQCGSESLSIRFKTQSAFEGHAYVKGHYNAKKCRTDATLESSVNLTVPYTDCDVVRQRSNNPRGIMITTTIIVSFHPMFITKIDKSYKVQCFYAEVAKTVTQQLDVNVASNMEKSVLVVIGDEEPQSNASSLAQNDAFARNPAEERFTYNVPLPECKYQVLTDSKSGEPVKFATVGQTVYHEWSCEPANKTEKSPFCATVHSCSVKDETGKEVQLFDENGCAVDRFLINNLEYTSELTGGQLSQVFKFADQPSVFFQCQIRLSLKEENGVCKRSSDNCPATLRGKRSVKSDENEVDVLSQKMTIFDIDEQIDSSQGRRWEGGKPISSDVCIAPGTASGLIALFASMLLVSLISACLMCFRHQTVNVKLAS</sequence>
<dbReference type="PROSITE" id="PS51034">
    <property type="entry name" value="ZP_2"/>
    <property type="match status" value="1"/>
</dbReference>
<keyword evidence="4 8" id="KW-0812">Transmembrane</keyword>
<dbReference type="EMBL" id="CAJGYM010000009">
    <property type="protein sequence ID" value="CAD6188724.1"/>
    <property type="molecule type" value="Genomic_DNA"/>
</dbReference>
<dbReference type="PANTHER" id="PTHR22907">
    <property type="entry name" value="GH04558P"/>
    <property type="match status" value="1"/>
</dbReference>
<keyword evidence="2" id="KW-0193">Cuticle</keyword>
<evidence type="ECO:0000256" key="9">
    <source>
        <dbReference type="SAM" id="SignalP"/>
    </source>
</evidence>
<keyword evidence="7 8" id="KW-0472">Membrane</keyword>
<evidence type="ECO:0000256" key="6">
    <source>
        <dbReference type="ARBA" id="ARBA00022989"/>
    </source>
</evidence>
<evidence type="ECO:0000256" key="4">
    <source>
        <dbReference type="ARBA" id="ARBA00022692"/>
    </source>
</evidence>
<gene>
    <name evidence="11" type="ORF">CAUJ_LOCUS4643</name>
</gene>
<evidence type="ECO:0000256" key="3">
    <source>
        <dbReference type="ARBA" id="ARBA00022475"/>
    </source>
</evidence>
<proteinExistence type="predicted"/>
<evidence type="ECO:0000256" key="8">
    <source>
        <dbReference type="SAM" id="Phobius"/>
    </source>
</evidence>
<evidence type="ECO:0000256" key="2">
    <source>
        <dbReference type="ARBA" id="ARBA00022460"/>
    </source>
</evidence>
<dbReference type="OrthoDB" id="6139674at2759"/>
<evidence type="ECO:0000256" key="1">
    <source>
        <dbReference type="ARBA" id="ARBA00004251"/>
    </source>
</evidence>
<dbReference type="AlphaFoldDB" id="A0A8S1H0S8"/>
<keyword evidence="6 8" id="KW-1133">Transmembrane helix</keyword>
<evidence type="ECO:0000313" key="11">
    <source>
        <dbReference type="EMBL" id="CAD6188724.1"/>
    </source>
</evidence>
<reference evidence="11" key="1">
    <citation type="submission" date="2020-10" db="EMBL/GenBank/DDBJ databases">
        <authorList>
            <person name="Kikuchi T."/>
        </authorList>
    </citation>
    <scope>NUCLEOTIDE SEQUENCE</scope>
    <source>
        <strain evidence="11">NKZ352</strain>
    </source>
</reference>
<evidence type="ECO:0000256" key="5">
    <source>
        <dbReference type="ARBA" id="ARBA00022729"/>
    </source>
</evidence>
<name>A0A8S1H0S8_9PELO</name>
<dbReference type="Pfam" id="PF25057">
    <property type="entry name" value="CUT_N"/>
    <property type="match status" value="1"/>
</dbReference>
<comment type="caution">
    <text evidence="11">The sequence shown here is derived from an EMBL/GenBank/DDBJ whole genome shotgun (WGS) entry which is preliminary data.</text>
</comment>
<keyword evidence="12" id="KW-1185">Reference proteome</keyword>
<protein>
    <recommendedName>
        <fullName evidence="10">ZP domain-containing protein</fullName>
    </recommendedName>
</protein>
<dbReference type="Pfam" id="PF25301">
    <property type="entry name" value="CUT_C"/>
    <property type="match status" value="1"/>
</dbReference>
<feature type="signal peptide" evidence="9">
    <location>
        <begin position="1"/>
        <end position="18"/>
    </location>
</feature>
<feature type="transmembrane region" description="Helical" evidence="8">
    <location>
        <begin position="369"/>
        <end position="389"/>
    </location>
</feature>
<evidence type="ECO:0000259" key="10">
    <source>
        <dbReference type="PROSITE" id="PS51034"/>
    </source>
</evidence>
<dbReference type="PANTHER" id="PTHR22907:SF34">
    <property type="entry name" value="ZP DOMAIN-CONTAINING PROTEIN"/>
    <property type="match status" value="1"/>
</dbReference>
<feature type="domain" description="ZP" evidence="10">
    <location>
        <begin position="32"/>
        <end position="308"/>
    </location>
</feature>
<dbReference type="Proteomes" id="UP000835052">
    <property type="component" value="Unassembled WGS sequence"/>
</dbReference>
<dbReference type="InterPro" id="IPR057475">
    <property type="entry name" value="CUT_C"/>
</dbReference>
<evidence type="ECO:0000313" key="12">
    <source>
        <dbReference type="Proteomes" id="UP000835052"/>
    </source>
</evidence>
<dbReference type="InterPro" id="IPR001507">
    <property type="entry name" value="ZP_dom"/>
</dbReference>
<feature type="chain" id="PRO_5035784219" description="ZP domain-containing protein" evidence="9">
    <location>
        <begin position="19"/>
        <end position="400"/>
    </location>
</feature>
<keyword evidence="5 9" id="KW-0732">Signal</keyword>
<comment type="subcellular location">
    <subcellularLocation>
        <location evidence="1">Cell membrane</location>
        <topology evidence="1">Single-pass type I membrane protein</topology>
    </subcellularLocation>
</comment>